<evidence type="ECO:0000259" key="7">
    <source>
        <dbReference type="Pfam" id="PF04138"/>
    </source>
</evidence>
<dbReference type="PANTHER" id="PTHR38459:SF1">
    <property type="entry name" value="PROPHAGE BACTOPRENOL-LINKED GLUCOSE TRANSLOCASE HOMOLOG"/>
    <property type="match status" value="1"/>
</dbReference>
<feature type="transmembrane region" description="Helical" evidence="6">
    <location>
        <begin position="70"/>
        <end position="91"/>
    </location>
</feature>
<keyword evidence="5 6" id="KW-0472">Membrane</keyword>
<feature type="domain" description="GtrA/DPMS transmembrane" evidence="7">
    <location>
        <begin position="12"/>
        <end position="120"/>
    </location>
</feature>
<sequence>MKRRVFWGEVVRFGLVGVFATAFHYGLYLLLRLVILADVAYALGYFISFVANFYLTARFTFGTAPSWHKFWGMSSAHGVNFLLHLGLFRLFSHAGIPEVYVPFPVYAVAIPVNFLLVRFVFKKKI</sequence>
<dbReference type="InterPro" id="IPR007267">
    <property type="entry name" value="GtrA_DPMS_TM"/>
</dbReference>
<reference evidence="8" key="1">
    <citation type="journal article" date="2012" name="PLoS ONE">
        <title>Gene sets for utilization of primary and secondary nutrition supplies in the distal gut of endangered iberian lynx.</title>
        <authorList>
            <person name="Alcaide M."/>
            <person name="Messina E."/>
            <person name="Richter M."/>
            <person name="Bargiela R."/>
            <person name="Peplies J."/>
            <person name="Huws S.A."/>
            <person name="Newbold C.J."/>
            <person name="Golyshin P.N."/>
            <person name="Simon M.A."/>
            <person name="Lopez G."/>
            <person name="Yakimov M.M."/>
            <person name="Ferrer M."/>
        </authorList>
    </citation>
    <scope>NUCLEOTIDE SEQUENCE</scope>
</reference>
<dbReference type="GO" id="GO:0000271">
    <property type="term" value="P:polysaccharide biosynthetic process"/>
    <property type="evidence" value="ECO:0007669"/>
    <property type="project" value="InterPro"/>
</dbReference>
<accession>J9CL22</accession>
<evidence type="ECO:0000256" key="4">
    <source>
        <dbReference type="ARBA" id="ARBA00022989"/>
    </source>
</evidence>
<feature type="transmembrane region" description="Helical" evidence="6">
    <location>
        <begin position="12"/>
        <end position="35"/>
    </location>
</feature>
<name>J9CL22_9ZZZZ</name>
<protein>
    <submittedName>
        <fullName evidence="8">Membrane protein containing GtrA-like protein domain protein</fullName>
    </submittedName>
</protein>
<feature type="transmembrane region" description="Helical" evidence="6">
    <location>
        <begin position="41"/>
        <end position="61"/>
    </location>
</feature>
<dbReference type="Pfam" id="PF04138">
    <property type="entry name" value="GtrA_DPMS_TM"/>
    <property type="match status" value="1"/>
</dbReference>
<dbReference type="PANTHER" id="PTHR38459">
    <property type="entry name" value="PROPHAGE BACTOPRENOL-LINKED GLUCOSE TRANSLOCASE HOMOLOG"/>
    <property type="match status" value="1"/>
</dbReference>
<dbReference type="EMBL" id="AMCI01003230">
    <property type="protein sequence ID" value="EJX00776.1"/>
    <property type="molecule type" value="Genomic_DNA"/>
</dbReference>
<comment type="caution">
    <text evidence="8">The sequence shown here is derived from an EMBL/GenBank/DDBJ whole genome shotgun (WGS) entry which is preliminary data.</text>
</comment>
<evidence type="ECO:0000313" key="8">
    <source>
        <dbReference type="EMBL" id="EJX00776.1"/>
    </source>
</evidence>
<comment type="subcellular location">
    <subcellularLocation>
        <location evidence="1">Membrane</location>
        <topology evidence="1">Multi-pass membrane protein</topology>
    </subcellularLocation>
</comment>
<evidence type="ECO:0000256" key="6">
    <source>
        <dbReference type="SAM" id="Phobius"/>
    </source>
</evidence>
<organism evidence="8">
    <name type="scientific">gut metagenome</name>
    <dbReference type="NCBI Taxonomy" id="749906"/>
    <lineage>
        <taxon>unclassified sequences</taxon>
        <taxon>metagenomes</taxon>
        <taxon>organismal metagenomes</taxon>
    </lineage>
</organism>
<proteinExistence type="inferred from homology"/>
<evidence type="ECO:0000256" key="1">
    <source>
        <dbReference type="ARBA" id="ARBA00004141"/>
    </source>
</evidence>
<evidence type="ECO:0000256" key="5">
    <source>
        <dbReference type="ARBA" id="ARBA00023136"/>
    </source>
</evidence>
<evidence type="ECO:0000256" key="2">
    <source>
        <dbReference type="ARBA" id="ARBA00009399"/>
    </source>
</evidence>
<dbReference type="InterPro" id="IPR051401">
    <property type="entry name" value="GtrA_CellWall_Glycosyl"/>
</dbReference>
<comment type="similarity">
    <text evidence="2">Belongs to the GtrA family.</text>
</comment>
<evidence type="ECO:0000256" key="3">
    <source>
        <dbReference type="ARBA" id="ARBA00022692"/>
    </source>
</evidence>
<keyword evidence="3 6" id="KW-0812">Transmembrane</keyword>
<dbReference type="AlphaFoldDB" id="J9CL22"/>
<keyword evidence="4 6" id="KW-1133">Transmembrane helix</keyword>
<feature type="transmembrane region" description="Helical" evidence="6">
    <location>
        <begin position="103"/>
        <end position="121"/>
    </location>
</feature>
<gene>
    <name evidence="8" type="ORF">EVA_11117</name>
</gene>
<dbReference type="GO" id="GO:0005886">
    <property type="term" value="C:plasma membrane"/>
    <property type="evidence" value="ECO:0007669"/>
    <property type="project" value="TreeGrafter"/>
</dbReference>